<gene>
    <name evidence="2" type="ORF">GCM10009579_04770</name>
</gene>
<protein>
    <submittedName>
        <fullName evidence="2">Uncharacterized protein</fullName>
    </submittedName>
</protein>
<organism evidence="2 3">
    <name type="scientific">Streptomyces javensis</name>
    <dbReference type="NCBI Taxonomy" id="114698"/>
    <lineage>
        <taxon>Bacteria</taxon>
        <taxon>Bacillati</taxon>
        <taxon>Actinomycetota</taxon>
        <taxon>Actinomycetes</taxon>
        <taxon>Kitasatosporales</taxon>
        <taxon>Streptomycetaceae</taxon>
        <taxon>Streptomyces</taxon>
        <taxon>Streptomyces violaceusniger group</taxon>
    </lineage>
</organism>
<keyword evidence="3" id="KW-1185">Reference proteome</keyword>
<evidence type="ECO:0000313" key="3">
    <source>
        <dbReference type="Proteomes" id="UP001500282"/>
    </source>
</evidence>
<dbReference type="EMBL" id="BAAAIH010000001">
    <property type="protein sequence ID" value="GAA1250061.1"/>
    <property type="molecule type" value="Genomic_DNA"/>
</dbReference>
<evidence type="ECO:0000256" key="1">
    <source>
        <dbReference type="SAM" id="MobiDB-lite"/>
    </source>
</evidence>
<comment type="caution">
    <text evidence="2">The sequence shown here is derived from an EMBL/GenBank/DDBJ whole genome shotgun (WGS) entry which is preliminary data.</text>
</comment>
<accession>A0ABN1WHD5</accession>
<evidence type="ECO:0000313" key="2">
    <source>
        <dbReference type="EMBL" id="GAA1250061.1"/>
    </source>
</evidence>
<dbReference type="Proteomes" id="UP001500282">
    <property type="component" value="Unassembled WGS sequence"/>
</dbReference>
<feature type="compositionally biased region" description="Basic and acidic residues" evidence="1">
    <location>
        <begin position="10"/>
        <end position="25"/>
    </location>
</feature>
<proteinExistence type="predicted"/>
<feature type="compositionally biased region" description="Basic and acidic residues" evidence="1">
    <location>
        <begin position="36"/>
        <end position="49"/>
    </location>
</feature>
<name>A0ABN1WHD5_9ACTN</name>
<feature type="region of interest" description="Disordered" evidence="1">
    <location>
        <begin position="1"/>
        <end position="49"/>
    </location>
</feature>
<sequence length="136" mass="15291">MTAVRGVRCSAEEPSHSPERQRDDGGDGPTDGPDDICNRPEHKYEPPLGRRGEALVATAVVWPLIKRVPDHQVRKLCLAGRFEQIWRTAADALWRHPIQGSGVEVSRPQFRYGTRELVGYRSGPEIVKPRWSGREA</sequence>
<reference evidence="2 3" key="1">
    <citation type="journal article" date="2019" name="Int. J. Syst. Evol. Microbiol.">
        <title>The Global Catalogue of Microorganisms (GCM) 10K type strain sequencing project: providing services to taxonomists for standard genome sequencing and annotation.</title>
        <authorList>
            <consortium name="The Broad Institute Genomics Platform"/>
            <consortium name="The Broad Institute Genome Sequencing Center for Infectious Disease"/>
            <person name="Wu L."/>
            <person name="Ma J."/>
        </authorList>
    </citation>
    <scope>NUCLEOTIDE SEQUENCE [LARGE SCALE GENOMIC DNA]</scope>
    <source>
        <strain evidence="2 3">JCM 11448</strain>
    </source>
</reference>